<organism evidence="9">
    <name type="scientific">marine sediment metagenome</name>
    <dbReference type="NCBI Taxonomy" id="412755"/>
    <lineage>
        <taxon>unclassified sequences</taxon>
        <taxon>metagenomes</taxon>
        <taxon>ecological metagenomes</taxon>
    </lineage>
</organism>
<dbReference type="Gene3D" id="2.40.40.20">
    <property type="match status" value="1"/>
</dbReference>
<keyword evidence="8" id="KW-0670">Pyruvate</keyword>
<keyword evidence="1" id="KW-0963">Cytoplasm</keyword>
<comment type="caution">
    <text evidence="9">The sequence shown here is derived from an EMBL/GenBank/DDBJ whole genome shotgun (WGS) entry which is preliminary data.</text>
</comment>
<evidence type="ECO:0000256" key="2">
    <source>
        <dbReference type="ARBA" id="ARBA00022655"/>
    </source>
</evidence>
<keyword evidence="7" id="KW-0704">Schiff base</keyword>
<accession>X1Q7A1</accession>
<evidence type="ECO:0000256" key="3">
    <source>
        <dbReference type="ARBA" id="ARBA00022793"/>
    </source>
</evidence>
<keyword evidence="6" id="KW-0456">Lyase</keyword>
<evidence type="ECO:0000256" key="6">
    <source>
        <dbReference type="ARBA" id="ARBA00023239"/>
    </source>
</evidence>
<dbReference type="InterPro" id="IPR009010">
    <property type="entry name" value="Asp_de-COase-like_dom_sf"/>
</dbReference>
<dbReference type="HAMAP" id="MF_00446">
    <property type="entry name" value="PanD"/>
    <property type="match status" value="1"/>
</dbReference>
<evidence type="ECO:0000256" key="1">
    <source>
        <dbReference type="ARBA" id="ARBA00022490"/>
    </source>
</evidence>
<evidence type="ECO:0000256" key="5">
    <source>
        <dbReference type="ARBA" id="ARBA00023145"/>
    </source>
</evidence>
<dbReference type="AlphaFoldDB" id="X1Q7A1"/>
<dbReference type="InterPro" id="IPR003190">
    <property type="entry name" value="Asp_decarbox"/>
</dbReference>
<keyword evidence="5" id="KW-0865">Zymogen</keyword>
<name>X1Q7A1_9ZZZZ</name>
<gene>
    <name evidence="9" type="ORF">S06H3_40645</name>
</gene>
<proteinExistence type="inferred from homology"/>
<dbReference type="PANTHER" id="PTHR21012">
    <property type="entry name" value="ASPARTATE 1-DECARBOXYLASE"/>
    <property type="match status" value="1"/>
</dbReference>
<dbReference type="PANTHER" id="PTHR21012:SF0">
    <property type="entry name" value="ASPARTATE 1-DECARBOXYLASE"/>
    <property type="match status" value="1"/>
</dbReference>
<dbReference type="EMBL" id="BARV01024966">
    <property type="protein sequence ID" value="GAI39144.1"/>
    <property type="molecule type" value="Genomic_DNA"/>
</dbReference>
<reference evidence="9" key="1">
    <citation type="journal article" date="2014" name="Front. Microbiol.">
        <title>High frequency of phylogenetically diverse reductive dehalogenase-homologous genes in deep subseafloor sedimentary metagenomes.</title>
        <authorList>
            <person name="Kawai M."/>
            <person name="Futagami T."/>
            <person name="Toyoda A."/>
            <person name="Takaki Y."/>
            <person name="Nishi S."/>
            <person name="Hori S."/>
            <person name="Arai W."/>
            <person name="Tsubouchi T."/>
            <person name="Morono Y."/>
            <person name="Uchiyama I."/>
            <person name="Ito T."/>
            <person name="Fujiyama A."/>
            <person name="Inagaki F."/>
            <person name="Takami H."/>
        </authorList>
    </citation>
    <scope>NUCLEOTIDE SEQUENCE</scope>
    <source>
        <strain evidence="9">Expedition CK06-06</strain>
    </source>
</reference>
<evidence type="ECO:0000256" key="8">
    <source>
        <dbReference type="ARBA" id="ARBA00023317"/>
    </source>
</evidence>
<evidence type="ECO:0000313" key="9">
    <source>
        <dbReference type="EMBL" id="GAI39144.1"/>
    </source>
</evidence>
<dbReference type="Pfam" id="PF02261">
    <property type="entry name" value="Asp_decarbox"/>
    <property type="match status" value="1"/>
</dbReference>
<keyword evidence="4" id="KW-0068">Autocatalytic cleavage</keyword>
<evidence type="ECO:0000256" key="7">
    <source>
        <dbReference type="ARBA" id="ARBA00023270"/>
    </source>
</evidence>
<dbReference type="GO" id="GO:0015940">
    <property type="term" value="P:pantothenate biosynthetic process"/>
    <property type="evidence" value="ECO:0007669"/>
    <property type="project" value="UniProtKB-KW"/>
</dbReference>
<keyword evidence="3" id="KW-0210">Decarboxylase</keyword>
<keyword evidence="2" id="KW-0566">Pantothenate biosynthesis</keyword>
<dbReference type="GO" id="GO:0006523">
    <property type="term" value="P:alanine biosynthetic process"/>
    <property type="evidence" value="ECO:0007669"/>
    <property type="project" value="InterPro"/>
</dbReference>
<dbReference type="GO" id="GO:0005829">
    <property type="term" value="C:cytosol"/>
    <property type="evidence" value="ECO:0007669"/>
    <property type="project" value="TreeGrafter"/>
</dbReference>
<dbReference type="GO" id="GO:0004068">
    <property type="term" value="F:aspartate 1-decarboxylase activity"/>
    <property type="evidence" value="ECO:0007669"/>
    <property type="project" value="InterPro"/>
</dbReference>
<dbReference type="SUPFAM" id="SSF50692">
    <property type="entry name" value="ADC-like"/>
    <property type="match status" value="1"/>
</dbReference>
<evidence type="ECO:0008006" key="10">
    <source>
        <dbReference type="Google" id="ProtNLM"/>
    </source>
</evidence>
<protein>
    <recommendedName>
        <fullName evidence="10">Aspartate 1-decarboxylase</fullName>
    </recommendedName>
</protein>
<sequence length="97" mass="10561">MLLTFSADILPYEQVQVLNINNGARFSSYAIEGARGSGEICLNGAAARLAAKGDIIIILSYCQVEDDQAHNFLPTLVYVNARNAITETKRAVETIPF</sequence>
<evidence type="ECO:0000256" key="4">
    <source>
        <dbReference type="ARBA" id="ARBA00022813"/>
    </source>
</evidence>